<keyword evidence="3" id="KW-0813">Transport</keyword>
<protein>
    <submittedName>
        <fullName evidence="9">Type IV pilus biogenesis and competence protein PilQ</fullName>
    </submittedName>
</protein>
<dbReference type="Pfam" id="PF03958">
    <property type="entry name" value="Secretin_N"/>
    <property type="match status" value="1"/>
</dbReference>
<dbReference type="SMART" id="SM00965">
    <property type="entry name" value="STN"/>
    <property type="match status" value="1"/>
</dbReference>
<comment type="similarity">
    <text evidence="2">Belongs to the bacterial secretin family. PilQ subfamily.</text>
</comment>
<gene>
    <name evidence="9" type="primary">pilQ_7</name>
    <name evidence="9" type="ORF">GALL_275520</name>
</gene>
<accession>A0A1J5R3I9</accession>
<dbReference type="InterPro" id="IPR013355">
    <property type="entry name" value="Pilus_4_PilQ"/>
</dbReference>
<dbReference type="InterPro" id="IPR011662">
    <property type="entry name" value="Secretin/TonB_short_N"/>
</dbReference>
<evidence type="ECO:0000313" key="9">
    <source>
        <dbReference type="EMBL" id="OIQ90534.1"/>
    </source>
</evidence>
<comment type="caution">
    <text evidence="9">The sequence shown here is derived from an EMBL/GenBank/DDBJ whole genome shotgun (WGS) entry which is preliminary data.</text>
</comment>
<dbReference type="Pfam" id="PF11741">
    <property type="entry name" value="AMIN"/>
    <property type="match status" value="2"/>
</dbReference>
<feature type="domain" description="Secretin/TonB short N-terminal" evidence="8">
    <location>
        <begin position="313"/>
        <end position="361"/>
    </location>
</feature>
<dbReference type="InterPro" id="IPR051808">
    <property type="entry name" value="Type_IV_pilus_biogenesis"/>
</dbReference>
<dbReference type="InterPro" id="IPR004845">
    <property type="entry name" value="T2SS_GspD_CS"/>
</dbReference>
<dbReference type="Gene3D" id="2.60.40.3470">
    <property type="match status" value="1"/>
</dbReference>
<evidence type="ECO:0000256" key="6">
    <source>
        <dbReference type="ARBA" id="ARBA00023136"/>
    </source>
</evidence>
<proteinExistence type="inferred from homology"/>
<dbReference type="Gene3D" id="2.60.40.3500">
    <property type="match status" value="1"/>
</dbReference>
<comment type="subcellular location">
    <subcellularLocation>
        <location evidence="1">Cell outer membrane</location>
    </subcellularLocation>
</comment>
<sequence>MMSLSLTRATTWLARAAAGLALMLGLTVVAAAQGSNVLQSVGASSQGGEIVVQLDFAQPLAAPPAGFTIDQPARIVLDFPGVTSGLSRGAVNFDQGNLRSANVVQAQGRSRVVLNLRSSTTYKTEIQGKRLLVLINPTASAPLNASTTAGSALSQPVHFADSLNTQQLPLQSIDFHRGAGGAGQVVVNLPNNQVGVDIHQQGQNIVVDFLKATLPADLRRRLDVADFATPVKTITTFQMGNNVRMVVQPSGNYQQSAYQADNKFVLEVRPEVPNPNQLVPGNGPGYHGQKLSLNFQNIDVRSLLQVFADFTGLNVVVSDSVTGNLTLRLKDVPWDQALHIILQAKGLGERKEGNVLWIAPRDEILAREKSELEASKSIRDLEPLKSETFQLNYQKAATVVQLLTGAAGGAQPGGSGAGVTPILPGLPTAGAPTSRILSPRGTVIADPRTNQIFVNDIPSKLEEISALIAKIDKPVRQVLIEARIVEATDQFGRSLGAKLGFYRSTVPGQSNNPGAAVTGNYLGVGEQTGQAAITGGSYIPDTQFVNLPSTTIANTILTGVSPGSVAISLFNAAANRFINLELSALEADGKGKIISSPRVITADLNKATIEQGTEIPYQQATSSGATSVSFKKAVLSLDVTPQITPDGNIIMNVEIHKDSVGQNTAAGPAINTNTVTTQVQVENGGTVVLGGIYSSQEQNQTDKVPLLGDIPVLGYLFKTNSKSIQKDELMVFLTPKIVTGADLSR</sequence>
<keyword evidence="5" id="KW-0653">Protein transport</keyword>
<organism evidence="9">
    <name type="scientific">mine drainage metagenome</name>
    <dbReference type="NCBI Taxonomy" id="410659"/>
    <lineage>
        <taxon>unclassified sequences</taxon>
        <taxon>metagenomes</taxon>
        <taxon>ecological metagenomes</taxon>
    </lineage>
</organism>
<dbReference type="AlphaFoldDB" id="A0A1J5R3I9"/>
<reference evidence="9" key="1">
    <citation type="submission" date="2016-10" db="EMBL/GenBank/DDBJ databases">
        <title>Sequence of Gallionella enrichment culture.</title>
        <authorList>
            <person name="Poehlein A."/>
            <person name="Muehling M."/>
            <person name="Daniel R."/>
        </authorList>
    </citation>
    <scope>NUCLEOTIDE SEQUENCE</scope>
</reference>
<keyword evidence="7" id="KW-0998">Cell outer membrane</keyword>
<dbReference type="InterPro" id="IPR021731">
    <property type="entry name" value="AMIN_dom"/>
</dbReference>
<dbReference type="PROSITE" id="PS00875">
    <property type="entry name" value="T2SP_D"/>
    <property type="match status" value="1"/>
</dbReference>
<evidence type="ECO:0000259" key="8">
    <source>
        <dbReference type="SMART" id="SM00965"/>
    </source>
</evidence>
<evidence type="ECO:0000256" key="2">
    <source>
        <dbReference type="ARBA" id="ARBA00006304"/>
    </source>
</evidence>
<keyword evidence="4" id="KW-0732">Signal</keyword>
<evidence type="ECO:0000256" key="3">
    <source>
        <dbReference type="ARBA" id="ARBA00022448"/>
    </source>
</evidence>
<evidence type="ECO:0000256" key="1">
    <source>
        <dbReference type="ARBA" id="ARBA00004442"/>
    </source>
</evidence>
<evidence type="ECO:0000256" key="4">
    <source>
        <dbReference type="ARBA" id="ARBA00022729"/>
    </source>
</evidence>
<dbReference type="GO" id="GO:0009306">
    <property type="term" value="P:protein secretion"/>
    <property type="evidence" value="ECO:0007669"/>
    <property type="project" value="InterPro"/>
</dbReference>
<dbReference type="InterPro" id="IPR005644">
    <property type="entry name" value="NolW-like"/>
</dbReference>
<dbReference type="Gene3D" id="3.30.1370.130">
    <property type="match status" value="1"/>
</dbReference>
<dbReference type="InterPro" id="IPR004846">
    <property type="entry name" value="T2SS/T3SS_dom"/>
</dbReference>
<dbReference type="Gene3D" id="3.30.1370.120">
    <property type="match status" value="1"/>
</dbReference>
<keyword evidence="6" id="KW-0472">Membrane</keyword>
<dbReference type="EMBL" id="MLJW01000288">
    <property type="protein sequence ID" value="OIQ90534.1"/>
    <property type="molecule type" value="Genomic_DNA"/>
</dbReference>
<dbReference type="InterPro" id="IPR038591">
    <property type="entry name" value="NolW-like_sf"/>
</dbReference>
<dbReference type="InterPro" id="IPR001775">
    <property type="entry name" value="GspD/PilQ"/>
</dbReference>
<name>A0A1J5R3I9_9ZZZZ</name>
<dbReference type="PRINTS" id="PR00811">
    <property type="entry name" value="BCTERIALGSPD"/>
</dbReference>
<dbReference type="PANTHER" id="PTHR30604:SF1">
    <property type="entry name" value="DNA UTILIZATION PROTEIN HOFQ"/>
    <property type="match status" value="1"/>
</dbReference>
<dbReference type="Pfam" id="PF00263">
    <property type="entry name" value="Secretin"/>
    <property type="match status" value="1"/>
</dbReference>
<dbReference type="NCBIfam" id="TIGR02515">
    <property type="entry name" value="IV_pilus_PilQ"/>
    <property type="match status" value="1"/>
</dbReference>
<evidence type="ECO:0000256" key="7">
    <source>
        <dbReference type="ARBA" id="ARBA00023237"/>
    </source>
</evidence>
<evidence type="ECO:0000256" key="5">
    <source>
        <dbReference type="ARBA" id="ARBA00022927"/>
    </source>
</evidence>
<dbReference type="PANTHER" id="PTHR30604">
    <property type="entry name" value="PROTEIN TRANSPORT PROTEIN HOFQ"/>
    <property type="match status" value="1"/>
</dbReference>
<dbReference type="GO" id="GO:0009279">
    <property type="term" value="C:cell outer membrane"/>
    <property type="evidence" value="ECO:0007669"/>
    <property type="project" value="UniProtKB-SubCell"/>
</dbReference>